<dbReference type="EMBL" id="BJWL01000437">
    <property type="protein sequence ID" value="GFS44318.1"/>
    <property type="molecule type" value="Genomic_DNA"/>
</dbReference>
<dbReference type="PANTHER" id="PTHR23082">
    <property type="entry name" value="TRANSCRIPTION INITIATION FACTOR IIIC TFIIIC , POLYPEPTIDE 3-RELATED"/>
    <property type="match status" value="1"/>
</dbReference>
<dbReference type="Proteomes" id="UP000585474">
    <property type="component" value="Unassembled WGS sequence"/>
</dbReference>
<organism evidence="1 2">
    <name type="scientific">Actinidia rufa</name>
    <dbReference type="NCBI Taxonomy" id="165716"/>
    <lineage>
        <taxon>Eukaryota</taxon>
        <taxon>Viridiplantae</taxon>
        <taxon>Streptophyta</taxon>
        <taxon>Embryophyta</taxon>
        <taxon>Tracheophyta</taxon>
        <taxon>Spermatophyta</taxon>
        <taxon>Magnoliopsida</taxon>
        <taxon>eudicotyledons</taxon>
        <taxon>Gunneridae</taxon>
        <taxon>Pentapetalae</taxon>
        <taxon>asterids</taxon>
        <taxon>Ericales</taxon>
        <taxon>Actinidiaceae</taxon>
        <taxon>Actinidia</taxon>
    </lineage>
</organism>
<name>A0A7J0DXB9_9ERIC</name>
<dbReference type="InterPro" id="IPR039340">
    <property type="entry name" value="Tfc4/TFIIIC-102/Sfc4"/>
</dbReference>
<dbReference type="Gene3D" id="1.25.40.10">
    <property type="entry name" value="Tetratricopeptide repeat domain"/>
    <property type="match status" value="1"/>
</dbReference>
<protein>
    <submittedName>
        <fullName evidence="1">Uncharacterized protein</fullName>
    </submittedName>
</protein>
<gene>
    <name evidence="1" type="ORF">Acr_00g0089670</name>
</gene>
<evidence type="ECO:0000313" key="2">
    <source>
        <dbReference type="Proteomes" id="UP000585474"/>
    </source>
</evidence>
<evidence type="ECO:0000313" key="1">
    <source>
        <dbReference type="EMBL" id="GFS44318.1"/>
    </source>
</evidence>
<dbReference type="InterPro" id="IPR011990">
    <property type="entry name" value="TPR-like_helical_dom_sf"/>
</dbReference>
<comment type="caution">
    <text evidence="1">The sequence shown here is derived from an EMBL/GenBank/DDBJ whole genome shotgun (WGS) entry which is preliminary data.</text>
</comment>
<dbReference type="PANTHER" id="PTHR23082:SF0">
    <property type="entry name" value="GENERAL TRANSCRIPTION FACTOR 3C POLYPEPTIDE 3"/>
    <property type="match status" value="1"/>
</dbReference>
<accession>A0A7J0DXB9</accession>
<proteinExistence type="predicted"/>
<dbReference type="AlphaFoldDB" id="A0A7J0DXB9"/>
<sequence length="316" mass="35977">MPKKSRKEDVFGASTGKIMEAMNYGNRKKSMKAKKRVVRLAPNLPDRLTLIIHLVLSIMQLVLDLCPWNADTCKEAAKLYNSCGQIEHSINILKDYLKHHPSERVQVIKFFYRAINSLEDSVDARLTLVSLVVEEKKADEAISLLSSNNINMTLDSSSETKSWWHNEKVKLKLANIYQAKGMLEEYVDVIFPLIQESLIIENTNIAVRARKNLLKSVLLERARVLDDYQTDLVFCGFRPTANASELLKAARAKKLLQKKSNLKGEMKAKALAAGLNWHSGDSDDEPPRQEFKKPLLPQLLEDAEYIISLLWIYARP</sequence>
<keyword evidence="2" id="KW-1185">Reference proteome</keyword>
<dbReference type="GO" id="GO:0006383">
    <property type="term" value="P:transcription by RNA polymerase III"/>
    <property type="evidence" value="ECO:0007669"/>
    <property type="project" value="InterPro"/>
</dbReference>
<reference evidence="2" key="1">
    <citation type="submission" date="2019-07" db="EMBL/GenBank/DDBJ databases">
        <title>De Novo Assembly of kiwifruit Actinidia rufa.</title>
        <authorList>
            <person name="Sugita-Konishi S."/>
            <person name="Sato K."/>
            <person name="Mori E."/>
            <person name="Abe Y."/>
            <person name="Kisaki G."/>
            <person name="Hamano K."/>
            <person name="Suezawa K."/>
            <person name="Otani M."/>
            <person name="Fukuda T."/>
            <person name="Manabe T."/>
            <person name="Gomi K."/>
            <person name="Tabuchi M."/>
            <person name="Akimitsu K."/>
            <person name="Kataoka I."/>
        </authorList>
    </citation>
    <scope>NUCLEOTIDE SEQUENCE [LARGE SCALE GENOMIC DNA]</scope>
    <source>
        <strain evidence="2">cv. Fuchu</strain>
    </source>
</reference>
<dbReference type="GO" id="GO:0000127">
    <property type="term" value="C:transcription factor TFIIIC complex"/>
    <property type="evidence" value="ECO:0007669"/>
    <property type="project" value="TreeGrafter"/>
</dbReference>